<dbReference type="SUPFAM" id="SSF81383">
    <property type="entry name" value="F-box domain"/>
    <property type="match status" value="1"/>
</dbReference>
<evidence type="ECO:0000259" key="1">
    <source>
        <dbReference type="PROSITE" id="PS50181"/>
    </source>
</evidence>
<dbReference type="Proteomes" id="UP000000707">
    <property type="component" value="Unassembled WGS sequence"/>
</dbReference>
<organism evidence="3">
    <name type="scientific">Candida tenuis (strain ATCC 10573 / BCRC 21748 / CBS 615 / JCM 9827 / NBRC 10315 / NRRL Y-1498 / VKM Y-70)</name>
    <name type="common">Yeast</name>
    <name type="synonym">Yamadazyma tenuis</name>
    <dbReference type="NCBI Taxonomy" id="590646"/>
    <lineage>
        <taxon>Eukaryota</taxon>
        <taxon>Fungi</taxon>
        <taxon>Dikarya</taxon>
        <taxon>Ascomycota</taxon>
        <taxon>Saccharomycotina</taxon>
        <taxon>Pichiomycetes</taxon>
        <taxon>Debaryomycetaceae</taxon>
        <taxon>Yamadazyma</taxon>
    </lineage>
</organism>
<dbReference type="EMBL" id="GL996528">
    <property type="protein sequence ID" value="EGV60326.1"/>
    <property type="molecule type" value="Genomic_DNA"/>
</dbReference>
<dbReference type="HOGENOM" id="CLU_394915_0_0_1"/>
<protein>
    <recommendedName>
        <fullName evidence="1">F-box domain-containing protein</fullName>
    </recommendedName>
</protein>
<gene>
    <name evidence="2" type="ORF">CANTEDRAFT_136807</name>
</gene>
<dbReference type="Pfam" id="PF12937">
    <property type="entry name" value="F-box-like"/>
    <property type="match status" value="1"/>
</dbReference>
<dbReference type="STRING" id="590646.G3BDL1"/>
<name>G3BDL1_CANTC</name>
<dbReference type="eggNOG" id="ENOG502R67H">
    <property type="taxonomic scope" value="Eukaryota"/>
</dbReference>
<dbReference type="CDD" id="cd09917">
    <property type="entry name" value="F-box_SF"/>
    <property type="match status" value="1"/>
</dbReference>
<dbReference type="KEGG" id="cten:18250005"/>
<dbReference type="InterPro" id="IPR001810">
    <property type="entry name" value="F-box_dom"/>
</dbReference>
<dbReference type="PROSITE" id="PS50181">
    <property type="entry name" value="FBOX"/>
    <property type="match status" value="1"/>
</dbReference>
<proteinExistence type="predicted"/>
<evidence type="ECO:0000313" key="2">
    <source>
        <dbReference type="EMBL" id="EGV60326.1"/>
    </source>
</evidence>
<accession>G3BDL1</accession>
<feature type="domain" description="F-box" evidence="1">
    <location>
        <begin position="111"/>
        <end position="156"/>
    </location>
</feature>
<dbReference type="GeneID" id="18250005"/>
<keyword evidence="3" id="KW-1185">Reference proteome</keyword>
<dbReference type="AlphaFoldDB" id="G3BDL1"/>
<dbReference type="InterPro" id="IPR036047">
    <property type="entry name" value="F-box-like_dom_sf"/>
</dbReference>
<sequence>MNQLDYHRHLPPYRSLLNPNAKYDYQLHSLIPISQNELNNLKLIFMRNEGNQGNSQQKPTFKMKYKSLLNDVNRKISLKISNPSFLNSSSLAPNVNTPGSGCSPLLCVKESLSFKSLPIEIQFHVFSFLSKKDLQSTIVVNKDFYKLSKKFLYKNLVFDSSFRFAQFITILRINSKLGNLVETIDLSGLKPCDYDVQDDSNALTNQTSISSDSNDEEGELVFADNDKVKAGWRDWKFLRNPLYSSGLGLTRISSNSPSFNSNKSLNSNNKKKLKFSFLKSKRNKLGGHVHLNGIHSIHHQASTHAQGSLKIHPSINKFLINYSNTKDLPVGYVLHLLNMCPNLTSINLGNLQLSVDYEINPNFIYKFHTFDVIHNYPSSLLMHINDLDDSNSIYNMDLLENLNQRYDVDNMSMISSSSSRSRSKLKSINKSQKPVWKYNSLLTPMPNSNYLNKNDGKLYLSDLNLKSMNQNYLVKLNEFDILNLLIKCHKFNINFKYLNLSSMIWLNKKLIQNFFSKFLRPNYLTDLEMEFVPRNLVIDLTNSGMYKDLVWARKIDLNKQESFDILIRILKDELLNVWESRLREDRIRRGRMAENYLS</sequence>
<dbReference type="OrthoDB" id="5351126at2759"/>
<reference evidence="2 3" key="1">
    <citation type="journal article" date="2011" name="Proc. Natl. Acad. Sci. U.S.A.">
        <title>Comparative genomics of xylose-fermenting fungi for enhanced biofuel production.</title>
        <authorList>
            <person name="Wohlbach D.J."/>
            <person name="Kuo A."/>
            <person name="Sato T.K."/>
            <person name="Potts K.M."/>
            <person name="Salamov A.A."/>
            <person name="LaButti K.M."/>
            <person name="Sun H."/>
            <person name="Clum A."/>
            <person name="Pangilinan J.L."/>
            <person name="Lindquist E.A."/>
            <person name="Lucas S."/>
            <person name="Lapidus A."/>
            <person name="Jin M."/>
            <person name="Gunawan C."/>
            <person name="Balan V."/>
            <person name="Dale B.E."/>
            <person name="Jeffries T.W."/>
            <person name="Zinkel R."/>
            <person name="Barry K.W."/>
            <person name="Grigoriev I.V."/>
            <person name="Gasch A.P."/>
        </authorList>
    </citation>
    <scope>NUCLEOTIDE SEQUENCE [LARGE SCALE GENOMIC DNA]</scope>
    <source>
        <strain evidence="3">ATCC 10573 / BCRC 21748 / CBS 615 / JCM 9827 / NBRC 10315 / NRRL Y-1498 / VKM Y-70</strain>
    </source>
</reference>
<evidence type="ECO:0000313" key="3">
    <source>
        <dbReference type="Proteomes" id="UP000000707"/>
    </source>
</evidence>
<dbReference type="RefSeq" id="XP_006689540.1">
    <property type="nucleotide sequence ID" value="XM_006689477.1"/>
</dbReference>